<dbReference type="PANTHER" id="PTHR44591">
    <property type="entry name" value="STRESS RESPONSE REGULATOR PROTEIN 1"/>
    <property type="match status" value="1"/>
</dbReference>
<dbReference type="RefSeq" id="WP_118865197.1">
    <property type="nucleotide sequence ID" value="NZ_QWLV01000010.1"/>
</dbReference>
<protein>
    <submittedName>
        <fullName evidence="4">Response regulator</fullName>
    </submittedName>
</protein>
<keyword evidence="1 2" id="KW-0597">Phosphoprotein</keyword>
<organism evidence="4 5">
    <name type="scientific">Sphingomonas gilva</name>
    <dbReference type="NCBI Taxonomy" id="2305907"/>
    <lineage>
        <taxon>Bacteria</taxon>
        <taxon>Pseudomonadati</taxon>
        <taxon>Pseudomonadota</taxon>
        <taxon>Alphaproteobacteria</taxon>
        <taxon>Sphingomonadales</taxon>
        <taxon>Sphingomonadaceae</taxon>
        <taxon>Sphingomonas</taxon>
    </lineage>
</organism>
<dbReference type="InterPro" id="IPR001789">
    <property type="entry name" value="Sig_transdc_resp-reg_receiver"/>
</dbReference>
<dbReference type="OrthoDB" id="7471842at2"/>
<evidence type="ECO:0000313" key="5">
    <source>
        <dbReference type="Proteomes" id="UP000266693"/>
    </source>
</evidence>
<sequence length="146" mass="15550">MVFGRSKRRINRILVVEDEALIAFETEYSLESEGFEVVATVDTVAEAVRVLETEPVDLALLDVTLSDGSGVEIARVAAEKGVCVVFATGSCPGDADGLAHGCLSKPFGAREVTLVVAAIERVLAGKRPRKLPPTFTLFERAFAANA</sequence>
<dbReference type="Pfam" id="PF00072">
    <property type="entry name" value="Response_reg"/>
    <property type="match status" value="1"/>
</dbReference>
<evidence type="ECO:0000256" key="1">
    <source>
        <dbReference type="ARBA" id="ARBA00022553"/>
    </source>
</evidence>
<dbReference type="PROSITE" id="PS50110">
    <property type="entry name" value="RESPONSE_REGULATORY"/>
    <property type="match status" value="1"/>
</dbReference>
<dbReference type="GO" id="GO:0000160">
    <property type="term" value="P:phosphorelay signal transduction system"/>
    <property type="evidence" value="ECO:0007669"/>
    <property type="project" value="InterPro"/>
</dbReference>
<evidence type="ECO:0000259" key="3">
    <source>
        <dbReference type="PROSITE" id="PS50110"/>
    </source>
</evidence>
<evidence type="ECO:0000256" key="2">
    <source>
        <dbReference type="PROSITE-ProRule" id="PRU00169"/>
    </source>
</evidence>
<feature type="domain" description="Response regulatory" evidence="3">
    <location>
        <begin position="12"/>
        <end position="120"/>
    </location>
</feature>
<dbReference type="SMART" id="SM00448">
    <property type="entry name" value="REC"/>
    <property type="match status" value="1"/>
</dbReference>
<proteinExistence type="predicted"/>
<dbReference type="EMBL" id="QWLV01000010">
    <property type="protein sequence ID" value="RHW16331.1"/>
    <property type="molecule type" value="Genomic_DNA"/>
</dbReference>
<name>A0A396RRX0_9SPHN</name>
<dbReference type="Proteomes" id="UP000266693">
    <property type="component" value="Unassembled WGS sequence"/>
</dbReference>
<dbReference type="PANTHER" id="PTHR44591:SF21">
    <property type="entry name" value="TWO-COMPONENT RESPONSE REGULATOR"/>
    <property type="match status" value="1"/>
</dbReference>
<dbReference type="AlphaFoldDB" id="A0A396RRX0"/>
<reference evidence="4 5" key="1">
    <citation type="submission" date="2018-08" db="EMBL/GenBank/DDBJ databases">
        <title>The multiple taxonomic identification of Sphingomonas gilva.</title>
        <authorList>
            <person name="Zhu D."/>
            <person name="Zheng S."/>
        </authorList>
    </citation>
    <scope>NUCLEOTIDE SEQUENCE [LARGE SCALE GENOMIC DNA]</scope>
    <source>
        <strain evidence="4 5">ZDH117</strain>
    </source>
</reference>
<comment type="caution">
    <text evidence="4">The sequence shown here is derived from an EMBL/GenBank/DDBJ whole genome shotgun (WGS) entry which is preliminary data.</text>
</comment>
<dbReference type="SUPFAM" id="SSF52172">
    <property type="entry name" value="CheY-like"/>
    <property type="match status" value="1"/>
</dbReference>
<gene>
    <name evidence="4" type="ORF">D1610_15945</name>
</gene>
<evidence type="ECO:0000313" key="4">
    <source>
        <dbReference type="EMBL" id="RHW16331.1"/>
    </source>
</evidence>
<keyword evidence="5" id="KW-1185">Reference proteome</keyword>
<dbReference type="Gene3D" id="3.40.50.2300">
    <property type="match status" value="1"/>
</dbReference>
<dbReference type="InterPro" id="IPR050595">
    <property type="entry name" value="Bact_response_regulator"/>
</dbReference>
<accession>A0A396RRX0</accession>
<feature type="modified residue" description="4-aspartylphosphate" evidence="2">
    <location>
        <position position="62"/>
    </location>
</feature>
<dbReference type="InterPro" id="IPR011006">
    <property type="entry name" value="CheY-like_superfamily"/>
</dbReference>